<feature type="non-terminal residue" evidence="1">
    <location>
        <position position="1"/>
    </location>
</feature>
<gene>
    <name evidence="1" type="ORF">COX24_01180</name>
</gene>
<evidence type="ECO:0000313" key="2">
    <source>
        <dbReference type="Proteomes" id="UP000230447"/>
    </source>
</evidence>
<sequence>CKEARDTIKPALCFQLTGKTNCSIPDLSLKGISIDLDPDCTQIDVKGEGELNDDEKGFCLLLEARDKALNACSFGADNIKQPLDEVMKIFSILIGIRSATKLYNGVQSFVGDVKKMSDSFSKLIKAIKGDGGEGEKKTKGILTQLQDAWEGMNEESGAGGLTITPLQCNSHPAESYSDLTKQKVSGPQGGPVCPDVSDFFGQAETQFGLIRNNVKQIDLSRKDIEQRYLPLPFKLNIHLFDKKEVVFPSINELHDTASAIKQKAQFVWALAFAVNFAAKNCTCGESYCKMPFCISGLPLAFGPISNASCYLTWVLRYPMLKIAESLESDLEQIE</sequence>
<dbReference type="Proteomes" id="UP000230447">
    <property type="component" value="Unassembled WGS sequence"/>
</dbReference>
<comment type="caution">
    <text evidence="1">The sequence shown here is derived from an EMBL/GenBank/DDBJ whole genome shotgun (WGS) entry which is preliminary data.</text>
</comment>
<dbReference type="AlphaFoldDB" id="A0A2G9ZFE7"/>
<proteinExistence type="predicted"/>
<reference evidence="1 2" key="1">
    <citation type="submission" date="2017-09" db="EMBL/GenBank/DDBJ databases">
        <title>Depth-based differentiation of microbial function through sediment-hosted aquifers and enrichment of novel symbionts in the deep terrestrial subsurface.</title>
        <authorList>
            <person name="Probst A.J."/>
            <person name="Ladd B."/>
            <person name="Jarett J.K."/>
            <person name="Geller-Mcgrath D.E."/>
            <person name="Sieber C.M."/>
            <person name="Emerson J.B."/>
            <person name="Anantharaman K."/>
            <person name="Thomas B.C."/>
            <person name="Malmstrom R."/>
            <person name="Stieglmeier M."/>
            <person name="Klingl A."/>
            <person name="Woyke T."/>
            <person name="Ryan C.M."/>
            <person name="Banfield J.F."/>
        </authorList>
    </citation>
    <scope>NUCLEOTIDE SEQUENCE [LARGE SCALE GENOMIC DNA]</scope>
    <source>
        <strain evidence="1">CG23_combo_of_CG06-09_8_20_14_all_37_87_8</strain>
    </source>
</reference>
<protein>
    <submittedName>
        <fullName evidence="1">Uncharacterized protein</fullName>
    </submittedName>
</protein>
<name>A0A2G9ZFE7_9BACT</name>
<organism evidence="1 2">
    <name type="scientific">bacterium (Candidatus Gribaldobacteria) CG23_combo_of_CG06-09_8_20_14_all_37_87_8</name>
    <dbReference type="NCBI Taxonomy" id="2014278"/>
    <lineage>
        <taxon>Bacteria</taxon>
        <taxon>Candidatus Gribaldobacteria</taxon>
    </lineage>
</organism>
<evidence type="ECO:0000313" key="1">
    <source>
        <dbReference type="EMBL" id="PIP31893.1"/>
    </source>
</evidence>
<accession>A0A2G9ZFE7</accession>
<dbReference type="EMBL" id="PCSB01000022">
    <property type="protein sequence ID" value="PIP31893.1"/>
    <property type="molecule type" value="Genomic_DNA"/>
</dbReference>